<dbReference type="EnsemblPlants" id="Kaladp0068s0327.1.v1.1">
    <property type="protein sequence ID" value="Kaladp0068s0327.1.v1.1"/>
    <property type="gene ID" value="Kaladp0068s0327.v1.1"/>
</dbReference>
<dbReference type="AlphaFoldDB" id="A0A7N0UK61"/>
<protein>
    <recommendedName>
        <fullName evidence="1">25S rRNA (uridine-N(3))-methyltransferase BMT5-like domain-containing protein</fullName>
    </recommendedName>
</protein>
<proteinExistence type="predicted"/>
<accession>A0A7N0UK61</accession>
<evidence type="ECO:0000259" key="1">
    <source>
        <dbReference type="Pfam" id="PF10354"/>
    </source>
</evidence>
<dbReference type="Gramene" id="Kaladp0068s0327.1.v1.1">
    <property type="protein sequence ID" value="Kaladp0068s0327.1.v1.1"/>
    <property type="gene ID" value="Kaladp0068s0327.v1.1"/>
</dbReference>
<dbReference type="Pfam" id="PF10354">
    <property type="entry name" value="BMT5-like"/>
    <property type="match status" value="1"/>
</dbReference>
<dbReference type="GO" id="GO:0005737">
    <property type="term" value="C:cytoplasm"/>
    <property type="evidence" value="ECO:0007669"/>
    <property type="project" value="TreeGrafter"/>
</dbReference>
<dbReference type="GO" id="GO:0070475">
    <property type="term" value="P:rRNA base methylation"/>
    <property type="evidence" value="ECO:0007669"/>
    <property type="project" value="InterPro"/>
</dbReference>
<evidence type="ECO:0000313" key="2">
    <source>
        <dbReference type="EnsemblPlants" id="Kaladp0068s0327.1.v1.1"/>
    </source>
</evidence>
<dbReference type="InterPro" id="IPR019446">
    <property type="entry name" value="BMT5-like"/>
</dbReference>
<dbReference type="PANTHER" id="PTHR11538:SF63">
    <property type="entry name" value="25S RRNA (URIDINE-N(3))-METHYLTRANSFERASE BMT5-LIKE DOMAIN-CONTAINING PROTEIN"/>
    <property type="match status" value="1"/>
</dbReference>
<dbReference type="OMA" id="CVIFRIA"/>
<name>A0A7N0UK61_KALFE</name>
<feature type="domain" description="25S rRNA (uridine-N(3))-methyltransferase BMT5-like" evidence="1">
    <location>
        <begin position="38"/>
        <end position="204"/>
    </location>
</feature>
<organism evidence="2 3">
    <name type="scientific">Kalanchoe fedtschenkoi</name>
    <name type="common">Lavender scallops</name>
    <name type="synonym">South American air plant</name>
    <dbReference type="NCBI Taxonomy" id="63787"/>
    <lineage>
        <taxon>Eukaryota</taxon>
        <taxon>Viridiplantae</taxon>
        <taxon>Streptophyta</taxon>
        <taxon>Embryophyta</taxon>
        <taxon>Tracheophyta</taxon>
        <taxon>Spermatophyta</taxon>
        <taxon>Magnoliopsida</taxon>
        <taxon>eudicotyledons</taxon>
        <taxon>Gunneridae</taxon>
        <taxon>Pentapetalae</taxon>
        <taxon>Saxifragales</taxon>
        <taxon>Crassulaceae</taxon>
        <taxon>Kalanchoe</taxon>
    </lineage>
</organism>
<evidence type="ECO:0000313" key="3">
    <source>
        <dbReference type="Proteomes" id="UP000594263"/>
    </source>
</evidence>
<keyword evidence="3" id="KW-1185">Reference proteome</keyword>
<sequence length="236" mass="26864">MAETEPVSCEEDDTSTDDDCESEVEYWVGPYCSAHRILLVGDGDFSFSLALAKSFRSASNLVATSIDKRDDLEKKYSDGGQNVRDLEDMGGLVLLGIDATKMSEHFFLKTQRFDRIVYNFPHVGFQYREASYCQILLNKTLVQEFFRNAMALTKSGKGEIHVTHKEGEPYDKWDLVTMAKDKGLLLLEVSPFNKHIYPGYNQKRAHGKDPDAPFRLGNCKTYKFKPQPPMYTPSDF</sequence>
<reference evidence="2" key="1">
    <citation type="submission" date="2021-01" db="UniProtKB">
        <authorList>
            <consortium name="EnsemblPlants"/>
        </authorList>
    </citation>
    <scope>IDENTIFICATION</scope>
</reference>
<dbReference type="Proteomes" id="UP000594263">
    <property type="component" value="Unplaced"/>
</dbReference>
<dbReference type="GO" id="GO:0070042">
    <property type="term" value="F:rRNA (uridine-N3-)-methyltransferase activity"/>
    <property type="evidence" value="ECO:0007669"/>
    <property type="project" value="InterPro"/>
</dbReference>
<dbReference type="PANTHER" id="PTHR11538">
    <property type="entry name" value="PHENYLALANYL-TRNA SYNTHETASE"/>
    <property type="match status" value="1"/>
</dbReference>